<keyword evidence="6" id="KW-0503">Monooxygenase</keyword>
<evidence type="ECO:0000256" key="1">
    <source>
        <dbReference type="ARBA" id="ARBA00001974"/>
    </source>
</evidence>
<dbReference type="GO" id="GO:0070189">
    <property type="term" value="P:kynurenine metabolic process"/>
    <property type="evidence" value="ECO:0007669"/>
    <property type="project" value="TreeGrafter"/>
</dbReference>
<dbReference type="GO" id="GO:0005741">
    <property type="term" value="C:mitochondrial outer membrane"/>
    <property type="evidence" value="ECO:0007669"/>
    <property type="project" value="TreeGrafter"/>
</dbReference>
<evidence type="ECO:0000256" key="6">
    <source>
        <dbReference type="ARBA" id="ARBA00023033"/>
    </source>
</evidence>
<dbReference type="Proteomes" id="UP001497623">
    <property type="component" value="Unassembled WGS sequence"/>
</dbReference>
<reference evidence="8 9" key="1">
    <citation type="submission" date="2024-05" db="EMBL/GenBank/DDBJ databases">
        <authorList>
            <person name="Wallberg A."/>
        </authorList>
    </citation>
    <scope>NUCLEOTIDE SEQUENCE [LARGE SCALE GENOMIC DNA]</scope>
</reference>
<dbReference type="GO" id="GO:0071949">
    <property type="term" value="F:FAD binding"/>
    <property type="evidence" value="ECO:0007669"/>
    <property type="project" value="InterPro"/>
</dbReference>
<dbReference type="AlphaFoldDB" id="A0AAV2R8N4"/>
<dbReference type="InterPro" id="IPR036188">
    <property type="entry name" value="FAD/NAD-bd_sf"/>
</dbReference>
<evidence type="ECO:0000256" key="2">
    <source>
        <dbReference type="ARBA" id="ARBA00022630"/>
    </source>
</evidence>
<keyword evidence="5" id="KW-0560">Oxidoreductase</keyword>
<keyword evidence="2" id="KW-0285">Flavoprotein</keyword>
<proteinExistence type="predicted"/>
<dbReference type="PRINTS" id="PR00420">
    <property type="entry name" value="RNGMNOXGNASE"/>
</dbReference>
<dbReference type="EMBL" id="CAXKWB010017272">
    <property type="protein sequence ID" value="CAL4118430.1"/>
    <property type="molecule type" value="Genomic_DNA"/>
</dbReference>
<evidence type="ECO:0000256" key="4">
    <source>
        <dbReference type="ARBA" id="ARBA00022857"/>
    </source>
</evidence>
<evidence type="ECO:0000256" key="5">
    <source>
        <dbReference type="ARBA" id="ARBA00023002"/>
    </source>
</evidence>
<feature type="domain" description="FAD-binding" evidence="7">
    <location>
        <begin position="279"/>
        <end position="376"/>
    </location>
</feature>
<dbReference type="Gene3D" id="3.50.50.60">
    <property type="entry name" value="FAD/NAD(P)-binding domain"/>
    <property type="match status" value="1"/>
</dbReference>
<accession>A0AAV2R8N4</accession>
<comment type="caution">
    <text evidence="8">The sequence shown here is derived from an EMBL/GenBank/DDBJ whole genome shotgun (WGS) entry which is preliminary data.</text>
</comment>
<keyword evidence="9" id="KW-1185">Reference proteome</keyword>
<dbReference type="Pfam" id="PF01494">
    <property type="entry name" value="FAD_binding_3"/>
    <property type="match status" value="1"/>
</dbReference>
<gene>
    <name evidence="8" type="ORF">MNOR_LOCUS21443</name>
</gene>
<organism evidence="8 9">
    <name type="scientific">Meganyctiphanes norvegica</name>
    <name type="common">Northern krill</name>
    <name type="synonym">Thysanopoda norvegica</name>
    <dbReference type="NCBI Taxonomy" id="48144"/>
    <lineage>
        <taxon>Eukaryota</taxon>
        <taxon>Metazoa</taxon>
        <taxon>Ecdysozoa</taxon>
        <taxon>Arthropoda</taxon>
        <taxon>Crustacea</taxon>
        <taxon>Multicrustacea</taxon>
        <taxon>Malacostraca</taxon>
        <taxon>Eumalacostraca</taxon>
        <taxon>Eucarida</taxon>
        <taxon>Euphausiacea</taxon>
        <taxon>Euphausiidae</taxon>
        <taxon>Meganyctiphanes</taxon>
    </lineage>
</organism>
<name>A0AAV2R8N4_MEGNR</name>
<dbReference type="PANTHER" id="PTHR46028:SF2">
    <property type="entry name" value="KYNURENINE 3-MONOOXYGENASE"/>
    <property type="match status" value="1"/>
</dbReference>
<dbReference type="GO" id="GO:0004502">
    <property type="term" value="F:kynurenine 3-monooxygenase activity"/>
    <property type="evidence" value="ECO:0007669"/>
    <property type="project" value="TreeGrafter"/>
</dbReference>
<feature type="non-terminal residue" evidence="8">
    <location>
        <position position="422"/>
    </location>
</feature>
<protein>
    <recommendedName>
        <fullName evidence="7">FAD-binding domain-containing protein</fullName>
    </recommendedName>
</protein>
<keyword evidence="4" id="KW-0521">NADP</keyword>
<dbReference type="InterPro" id="IPR002938">
    <property type="entry name" value="FAD-bd"/>
</dbReference>
<evidence type="ECO:0000313" key="8">
    <source>
        <dbReference type="EMBL" id="CAL4118430.1"/>
    </source>
</evidence>
<evidence type="ECO:0000259" key="7">
    <source>
        <dbReference type="Pfam" id="PF01494"/>
    </source>
</evidence>
<sequence>MWSEKFLKVTDRKLSRRGANLTGPGSNLPQDVPTHVMTLHKKAFRNSRSAVSREVSPSTRLGRYRIELSLGLGETIPRRRAVPMGGGLVTTTNKSIKLMQHTIGGSVKSSGKQWLTSTLLVELQLLPYLNTHRWWFCQNLLASSATRHQYLYLDKRQDKELLVELQLLVELSCCGGYSCQHEMSRCPWLPMSKRYGPEAFRKILSGSKTSSELALPSCANSQFAMPENHLHIWPRGTYMMIALPNQDKSWTVTLFMPFHVFGTLSTPEILLNFFKENYNDAIDLIGKEKLIDDFFSNKALPLISVKCSPYHIGSKALLLGDAAHAMVPFYGQGMNCGMEDCVVLNEILDKYNDDLIQSLPAYSEQRNPDAQAIVELALYNYVEVRSSITSNPWLIEEQWDRVYSPVSGHHWPPNYVKVYFIK</sequence>
<comment type="cofactor">
    <cofactor evidence="1">
        <name>FAD</name>
        <dbReference type="ChEBI" id="CHEBI:57692"/>
    </cofactor>
</comment>
<evidence type="ECO:0000313" key="9">
    <source>
        <dbReference type="Proteomes" id="UP001497623"/>
    </source>
</evidence>
<keyword evidence="3" id="KW-0274">FAD</keyword>
<evidence type="ECO:0000256" key="3">
    <source>
        <dbReference type="ARBA" id="ARBA00022827"/>
    </source>
</evidence>
<dbReference type="SUPFAM" id="SSF51905">
    <property type="entry name" value="FAD/NAD(P)-binding domain"/>
    <property type="match status" value="1"/>
</dbReference>
<dbReference type="PANTHER" id="PTHR46028">
    <property type="entry name" value="KYNURENINE 3-MONOOXYGENASE"/>
    <property type="match status" value="1"/>
</dbReference>